<dbReference type="GO" id="GO:0016787">
    <property type="term" value="F:hydrolase activity"/>
    <property type="evidence" value="ECO:0007669"/>
    <property type="project" value="UniProtKB-KW"/>
</dbReference>
<keyword evidence="3" id="KW-1185">Reference proteome</keyword>
<dbReference type="Gene3D" id="3.40.50.1820">
    <property type="entry name" value="alpha/beta hydrolase"/>
    <property type="match status" value="1"/>
</dbReference>
<dbReference type="InterPro" id="IPR050266">
    <property type="entry name" value="AB_hydrolase_sf"/>
</dbReference>
<keyword evidence="2" id="KW-0378">Hydrolase</keyword>
<dbReference type="InterPro" id="IPR029058">
    <property type="entry name" value="AB_hydrolase_fold"/>
</dbReference>
<evidence type="ECO:0000259" key="1">
    <source>
        <dbReference type="Pfam" id="PF12697"/>
    </source>
</evidence>
<dbReference type="InterPro" id="IPR000073">
    <property type="entry name" value="AB_hydrolase_1"/>
</dbReference>
<sequence length="266" mass="29834">MTIEFAEIAWDGRQLRLEYRWIGRGRDGAPLVVFLHEGLGSIAAWRDYPLTLCEAGGFRGLVYSRPGYGRSSPRAPGERWAPDYLHRQAREVLPALLQAAGAGTEKPWLFGHSDGGTIALLYAASMPDALKGAIVVAPHYFVEEKGVKGIAKAKLAYETTDFRDRLSTYHVDPDSAFYGWCDAWLSPEFRDWNIEKELGAIRCPLLAVQGIDDEYATMQQIDGIKAQAPQTELLKIPACRHSPHRDQPEILTRATVDFIRRHEEGR</sequence>
<dbReference type="Proteomes" id="UP000326202">
    <property type="component" value="Chromosome"/>
</dbReference>
<dbReference type="Pfam" id="PF12697">
    <property type="entry name" value="Abhydrolase_6"/>
    <property type="match status" value="1"/>
</dbReference>
<dbReference type="KEGG" id="htq:FRZ44_34730"/>
<reference evidence="2 3" key="1">
    <citation type="submission" date="2019-08" db="EMBL/GenBank/DDBJ databases">
        <title>Hyperibacter terrae gen. nov., sp. nov. and Hyperibacter viscosus sp. nov., two new members in the family Rhodospirillaceae isolated from the rhizosphere of Hypericum perforatum.</title>
        <authorList>
            <person name="Noviana Z."/>
        </authorList>
    </citation>
    <scope>NUCLEOTIDE SEQUENCE [LARGE SCALE GENOMIC DNA]</scope>
    <source>
        <strain evidence="2 3">R5913</strain>
    </source>
</reference>
<proteinExistence type="predicted"/>
<dbReference type="PANTHER" id="PTHR43798:SF33">
    <property type="entry name" value="HYDROLASE, PUTATIVE (AFU_ORTHOLOGUE AFUA_2G14860)-RELATED"/>
    <property type="match status" value="1"/>
</dbReference>
<dbReference type="GO" id="GO:0016020">
    <property type="term" value="C:membrane"/>
    <property type="evidence" value="ECO:0007669"/>
    <property type="project" value="TreeGrafter"/>
</dbReference>
<dbReference type="EMBL" id="CP042906">
    <property type="protein sequence ID" value="QEX18169.1"/>
    <property type="molecule type" value="Genomic_DNA"/>
</dbReference>
<protein>
    <submittedName>
        <fullName evidence="2">Alpha/beta hydrolase</fullName>
    </submittedName>
</protein>
<accession>A0A5J6MLD1</accession>
<dbReference type="RefSeq" id="WP_151178355.1">
    <property type="nucleotide sequence ID" value="NZ_CP042906.1"/>
</dbReference>
<dbReference type="AlphaFoldDB" id="A0A5J6MLD1"/>
<feature type="domain" description="AB hydrolase-1" evidence="1">
    <location>
        <begin position="32"/>
        <end position="251"/>
    </location>
</feature>
<dbReference type="OrthoDB" id="9779853at2"/>
<organism evidence="2 3">
    <name type="scientific">Hypericibacter terrae</name>
    <dbReference type="NCBI Taxonomy" id="2602015"/>
    <lineage>
        <taxon>Bacteria</taxon>
        <taxon>Pseudomonadati</taxon>
        <taxon>Pseudomonadota</taxon>
        <taxon>Alphaproteobacteria</taxon>
        <taxon>Rhodospirillales</taxon>
        <taxon>Dongiaceae</taxon>
        <taxon>Hypericibacter</taxon>
    </lineage>
</organism>
<dbReference type="SUPFAM" id="SSF53474">
    <property type="entry name" value="alpha/beta-Hydrolases"/>
    <property type="match status" value="1"/>
</dbReference>
<evidence type="ECO:0000313" key="3">
    <source>
        <dbReference type="Proteomes" id="UP000326202"/>
    </source>
</evidence>
<gene>
    <name evidence="2" type="ORF">FRZ44_34730</name>
</gene>
<dbReference type="PANTHER" id="PTHR43798">
    <property type="entry name" value="MONOACYLGLYCEROL LIPASE"/>
    <property type="match status" value="1"/>
</dbReference>
<evidence type="ECO:0000313" key="2">
    <source>
        <dbReference type="EMBL" id="QEX18169.1"/>
    </source>
</evidence>
<name>A0A5J6MLD1_9PROT</name>